<keyword evidence="1" id="KW-0472">Membrane</keyword>
<feature type="chain" id="PRO_5007561733" evidence="2">
    <location>
        <begin position="32"/>
        <end position="114"/>
    </location>
</feature>
<evidence type="ECO:0000256" key="1">
    <source>
        <dbReference type="SAM" id="Phobius"/>
    </source>
</evidence>
<sequence>MAMLVSLLGLATNLVATPLLLLRAPPSRVRALKRFLKVAGGETSEALCMKVPIRGIASSEARELLHNLLDAKPDLPTFGSPVLKALITYKWRTFARVVLGFFLFDHLLYMALFT</sequence>
<reference evidence="4" key="1">
    <citation type="journal article" date="2016" name="Nat. Commun.">
        <title>The Gonium pectorale genome demonstrates co-option of cell cycle regulation during the evolution of multicellularity.</title>
        <authorList>
            <person name="Hanschen E.R."/>
            <person name="Marriage T.N."/>
            <person name="Ferris P.J."/>
            <person name="Hamaji T."/>
            <person name="Toyoda A."/>
            <person name="Fujiyama A."/>
            <person name="Neme R."/>
            <person name="Noguchi H."/>
            <person name="Minakuchi Y."/>
            <person name="Suzuki M."/>
            <person name="Kawai-Toyooka H."/>
            <person name="Smith D.R."/>
            <person name="Sparks H."/>
            <person name="Anderson J."/>
            <person name="Bakaric R."/>
            <person name="Luria V."/>
            <person name="Karger A."/>
            <person name="Kirschner M.W."/>
            <person name="Durand P.M."/>
            <person name="Michod R.E."/>
            <person name="Nozaki H."/>
            <person name="Olson B.J."/>
        </authorList>
    </citation>
    <scope>NUCLEOTIDE SEQUENCE [LARGE SCALE GENOMIC DNA]</scope>
    <source>
        <strain evidence="4">NIES-2863</strain>
    </source>
</reference>
<proteinExistence type="predicted"/>
<keyword evidence="1" id="KW-1133">Transmembrane helix</keyword>
<organism evidence="3 4">
    <name type="scientific">Gonium pectorale</name>
    <name type="common">Green alga</name>
    <dbReference type="NCBI Taxonomy" id="33097"/>
    <lineage>
        <taxon>Eukaryota</taxon>
        <taxon>Viridiplantae</taxon>
        <taxon>Chlorophyta</taxon>
        <taxon>core chlorophytes</taxon>
        <taxon>Chlorophyceae</taxon>
        <taxon>CS clade</taxon>
        <taxon>Chlamydomonadales</taxon>
        <taxon>Volvocaceae</taxon>
        <taxon>Gonium</taxon>
    </lineage>
</organism>
<keyword evidence="4" id="KW-1185">Reference proteome</keyword>
<gene>
    <name evidence="3" type="ORF">GPECTOR_860g102</name>
</gene>
<evidence type="ECO:0000313" key="4">
    <source>
        <dbReference type="Proteomes" id="UP000075714"/>
    </source>
</evidence>
<dbReference type="OrthoDB" id="552669at2759"/>
<feature type="signal peptide" evidence="2">
    <location>
        <begin position="1"/>
        <end position="31"/>
    </location>
</feature>
<comment type="caution">
    <text evidence="3">The sequence shown here is derived from an EMBL/GenBank/DDBJ whole genome shotgun (WGS) entry which is preliminary data.</text>
</comment>
<protein>
    <submittedName>
        <fullName evidence="3">Uncharacterized protein</fullName>
    </submittedName>
</protein>
<keyword evidence="2" id="KW-0732">Signal</keyword>
<dbReference type="Proteomes" id="UP000075714">
    <property type="component" value="Unassembled WGS sequence"/>
</dbReference>
<feature type="transmembrane region" description="Helical" evidence="1">
    <location>
        <begin position="93"/>
        <end position="113"/>
    </location>
</feature>
<evidence type="ECO:0000313" key="3">
    <source>
        <dbReference type="EMBL" id="KXZ41069.1"/>
    </source>
</evidence>
<name>A0A150FTY8_GONPE</name>
<accession>A0A150FTY8</accession>
<keyword evidence="1" id="KW-0812">Transmembrane</keyword>
<evidence type="ECO:0000256" key="2">
    <source>
        <dbReference type="SAM" id="SignalP"/>
    </source>
</evidence>
<dbReference type="EMBL" id="LSYV01000856">
    <property type="protein sequence ID" value="KXZ41069.1"/>
    <property type="molecule type" value="Genomic_DNA"/>
</dbReference>
<dbReference type="AlphaFoldDB" id="A0A150FTY8"/>